<sequence length="856" mass="97807">MLRFFPFTSTATSDPVDTDQGLTSLDTTLPESADVVNSCRCCGTLVKFPETVTKYKCLVCQSTLQVQSSAGDQSKSRVSPADGVSYSLIKGKIKECEASERGLRTYHDIYRPLEDLIRQKFSELEILNNSFLRANNNKKKSLKNLSIKEVQDTFNAIVSLPTSRPYYLLLLTVNDLLRRPTSDLSKPEDLVWLLILFELPTLSDCLYHNRVASNTTHRSKLDTPEVKAISYEIIKRLIGYLASSSEASTVEQLARKFSSSTVENFGFKVQLLNLYITFHLTRLVNAHYEDSNQGNRSPDYSEYSESSKLNSATPPPSSSSRPMSPSARRFMRLPVSFQTGFISWAELSHSRASTGPKPNEFKLRVMHYGSEWHIRTAARLLSIFYIANRDKLPHYAFYNAVVDFISVRQDYETWQSSFVKKDTNKLIYDILSAASTNIIDLTSQPAKKTPQFTFCNYPFLLTLGMKISVLEYEAKKSMERKAEETFIKALDRRKAMDINLRIQVRRAHIANDSLKCIKLLAEDELKKSLKVEFVGEPGIDVGGLKKEWFALIIKELFSLDNGLFYYEEDSHACWFTPEPLELSLELYHMVGIVLGLAIYNSTILDLRFPLAVYKKLINKKIRFEDYKEMCPTTAKGLQSLLDYTGDVEDFELYFDTTFKNMFGDKVSRELVPGGANIRVTNENKKQYVSQWVDFYMNKSISTQFESFYRGFHKVIGGNALSLFSAKEIEMIICGNCETSIDCDSFKAITKYSGWLSTQDALESNVVRWFWNWFSDLSFDKQKRFLAFVTGSDRIPATGVSTMSFKITRIRCFGNVTRLPVAHTCFNELCLYEYATEEEFVSKLNMSIYESEGFGLR</sequence>
<dbReference type="OrthoDB" id="8068875at2759"/>
<dbReference type="EC" id="2.3.2.26" evidence="2"/>
<feature type="region of interest" description="Disordered" evidence="6">
    <location>
        <begin position="1"/>
        <end position="22"/>
    </location>
</feature>
<dbReference type="InterPro" id="IPR000569">
    <property type="entry name" value="HECT_dom"/>
</dbReference>
<evidence type="ECO:0000313" key="9">
    <source>
        <dbReference type="Proteomes" id="UP000774326"/>
    </source>
</evidence>
<dbReference type="Gene3D" id="3.30.2160.10">
    <property type="entry name" value="Hect, E3 ligase catalytic domain"/>
    <property type="match status" value="1"/>
</dbReference>
<organism evidence="8 9">
    <name type="scientific">Wickerhamomyces pijperi</name>
    <name type="common">Yeast</name>
    <name type="synonym">Pichia pijperi</name>
    <dbReference type="NCBI Taxonomy" id="599730"/>
    <lineage>
        <taxon>Eukaryota</taxon>
        <taxon>Fungi</taxon>
        <taxon>Dikarya</taxon>
        <taxon>Ascomycota</taxon>
        <taxon>Saccharomycotina</taxon>
        <taxon>Saccharomycetes</taxon>
        <taxon>Phaffomycetales</taxon>
        <taxon>Wickerhamomycetaceae</taxon>
        <taxon>Wickerhamomyces</taxon>
    </lineage>
</organism>
<evidence type="ECO:0000256" key="4">
    <source>
        <dbReference type="ARBA" id="ARBA00022786"/>
    </source>
</evidence>
<dbReference type="PANTHER" id="PTHR45700:SF8">
    <property type="entry name" value="HECT-TYPE E3 UBIQUITIN TRANSFERASE"/>
    <property type="match status" value="1"/>
</dbReference>
<feature type="compositionally biased region" description="Polar residues" evidence="6">
    <location>
        <begin position="291"/>
        <end position="310"/>
    </location>
</feature>
<dbReference type="Gene3D" id="3.90.1750.10">
    <property type="entry name" value="Hect, E3 ligase catalytic domains"/>
    <property type="match status" value="1"/>
</dbReference>
<comment type="caution">
    <text evidence="8">The sequence shown here is derived from an EMBL/GenBank/DDBJ whole genome shotgun (WGS) entry which is preliminary data.</text>
</comment>
<dbReference type="Pfam" id="PF00632">
    <property type="entry name" value="HECT"/>
    <property type="match status" value="1"/>
</dbReference>
<feature type="domain" description="HECT" evidence="7">
    <location>
        <begin position="521"/>
        <end position="856"/>
    </location>
</feature>
<dbReference type="SUPFAM" id="SSF56204">
    <property type="entry name" value="Hect, E3 ligase catalytic domain"/>
    <property type="match status" value="1"/>
</dbReference>
<feature type="region of interest" description="Disordered" evidence="6">
    <location>
        <begin position="290"/>
        <end position="325"/>
    </location>
</feature>
<evidence type="ECO:0000256" key="6">
    <source>
        <dbReference type="SAM" id="MobiDB-lite"/>
    </source>
</evidence>
<evidence type="ECO:0000256" key="3">
    <source>
        <dbReference type="ARBA" id="ARBA00022679"/>
    </source>
</evidence>
<dbReference type="InterPro" id="IPR044611">
    <property type="entry name" value="E3A/B/C-like"/>
</dbReference>
<evidence type="ECO:0000256" key="1">
    <source>
        <dbReference type="ARBA" id="ARBA00000885"/>
    </source>
</evidence>
<gene>
    <name evidence="8" type="ORF">WICPIJ_005908</name>
</gene>
<dbReference type="AlphaFoldDB" id="A0A9P8Q516"/>
<proteinExistence type="predicted"/>
<dbReference type="CDD" id="cd00078">
    <property type="entry name" value="HECTc"/>
    <property type="match status" value="1"/>
</dbReference>
<evidence type="ECO:0000313" key="8">
    <source>
        <dbReference type="EMBL" id="KAH3683125.1"/>
    </source>
</evidence>
<dbReference type="SMART" id="SM00119">
    <property type="entry name" value="HECTc"/>
    <property type="match status" value="1"/>
</dbReference>
<comment type="catalytic activity">
    <reaction evidence="1">
        <text>S-ubiquitinyl-[E2 ubiquitin-conjugating enzyme]-L-cysteine + [acceptor protein]-L-lysine = [E2 ubiquitin-conjugating enzyme]-L-cysteine + N(6)-ubiquitinyl-[acceptor protein]-L-lysine.</text>
        <dbReference type="EC" id="2.3.2.26"/>
    </reaction>
</comment>
<dbReference type="EMBL" id="JAEUBG010003223">
    <property type="protein sequence ID" value="KAH3683125.1"/>
    <property type="molecule type" value="Genomic_DNA"/>
</dbReference>
<dbReference type="GO" id="GO:0061630">
    <property type="term" value="F:ubiquitin protein ligase activity"/>
    <property type="evidence" value="ECO:0007669"/>
    <property type="project" value="UniProtKB-EC"/>
</dbReference>
<evidence type="ECO:0000256" key="5">
    <source>
        <dbReference type="PROSITE-ProRule" id="PRU00104"/>
    </source>
</evidence>
<name>A0A9P8Q516_WICPI</name>
<protein>
    <recommendedName>
        <fullName evidence="2">HECT-type E3 ubiquitin transferase</fullName>
        <ecNumber evidence="2">2.3.2.26</ecNumber>
    </recommendedName>
</protein>
<reference evidence="8" key="1">
    <citation type="journal article" date="2021" name="Open Biol.">
        <title>Shared evolutionary footprints suggest mitochondrial oxidative damage underlies multiple complex I losses in fungi.</title>
        <authorList>
            <person name="Schikora-Tamarit M.A."/>
            <person name="Marcet-Houben M."/>
            <person name="Nosek J."/>
            <person name="Gabaldon T."/>
        </authorList>
    </citation>
    <scope>NUCLEOTIDE SEQUENCE</scope>
    <source>
        <strain evidence="8">CBS2887</strain>
    </source>
</reference>
<dbReference type="PANTHER" id="PTHR45700">
    <property type="entry name" value="UBIQUITIN-PROTEIN LIGASE E3C"/>
    <property type="match status" value="1"/>
</dbReference>
<reference evidence="8" key="2">
    <citation type="submission" date="2021-01" db="EMBL/GenBank/DDBJ databases">
        <authorList>
            <person name="Schikora-Tamarit M.A."/>
        </authorList>
    </citation>
    <scope>NUCLEOTIDE SEQUENCE</scope>
    <source>
        <strain evidence="8">CBS2887</strain>
    </source>
</reference>
<accession>A0A9P8Q516</accession>
<feature type="compositionally biased region" description="Polar residues" evidence="6">
    <location>
        <begin position="7"/>
        <end position="22"/>
    </location>
</feature>
<evidence type="ECO:0000259" key="7">
    <source>
        <dbReference type="PROSITE" id="PS50237"/>
    </source>
</evidence>
<dbReference type="InterPro" id="IPR035983">
    <property type="entry name" value="Hect_E3_ubiquitin_ligase"/>
</dbReference>
<dbReference type="GO" id="GO:0000209">
    <property type="term" value="P:protein polyubiquitination"/>
    <property type="evidence" value="ECO:0007669"/>
    <property type="project" value="InterPro"/>
</dbReference>
<dbReference type="Gene3D" id="3.30.2410.10">
    <property type="entry name" value="Hect, E3 ligase catalytic domain"/>
    <property type="match status" value="1"/>
</dbReference>
<evidence type="ECO:0000256" key="2">
    <source>
        <dbReference type="ARBA" id="ARBA00012485"/>
    </source>
</evidence>
<keyword evidence="9" id="KW-1185">Reference proteome</keyword>
<feature type="active site" description="Glycyl thioester intermediate" evidence="5">
    <location>
        <position position="824"/>
    </location>
</feature>
<dbReference type="PROSITE" id="PS50237">
    <property type="entry name" value="HECT"/>
    <property type="match status" value="1"/>
</dbReference>
<keyword evidence="4 5" id="KW-0833">Ubl conjugation pathway</keyword>
<dbReference type="Proteomes" id="UP000774326">
    <property type="component" value="Unassembled WGS sequence"/>
</dbReference>
<keyword evidence="3" id="KW-0808">Transferase</keyword>